<gene>
    <name evidence="8" type="ORF">BDW02DRAFT_632355</name>
</gene>
<reference evidence="8" key="1">
    <citation type="submission" date="2020-01" db="EMBL/GenBank/DDBJ databases">
        <authorList>
            <consortium name="DOE Joint Genome Institute"/>
            <person name="Haridas S."/>
            <person name="Albert R."/>
            <person name="Binder M."/>
            <person name="Bloem J."/>
            <person name="Labutti K."/>
            <person name="Salamov A."/>
            <person name="Andreopoulos B."/>
            <person name="Baker S.E."/>
            <person name="Barry K."/>
            <person name="Bills G."/>
            <person name="Bluhm B.H."/>
            <person name="Cannon C."/>
            <person name="Castanera R."/>
            <person name="Culley D.E."/>
            <person name="Daum C."/>
            <person name="Ezra D."/>
            <person name="Gonzalez J.B."/>
            <person name="Henrissat B."/>
            <person name="Kuo A."/>
            <person name="Liang C."/>
            <person name="Lipzen A."/>
            <person name="Lutzoni F."/>
            <person name="Magnuson J."/>
            <person name="Mondo S."/>
            <person name="Nolan M."/>
            <person name="Ohm R."/>
            <person name="Pangilinan J."/>
            <person name="Park H.-J."/>
            <person name="Ramirez L."/>
            <person name="Alfaro M."/>
            <person name="Sun H."/>
            <person name="Tritt A."/>
            <person name="Yoshinaga Y."/>
            <person name="Zwiers L.-H."/>
            <person name="Turgeon B.G."/>
            <person name="Goodwin S.B."/>
            <person name="Spatafora J.W."/>
            <person name="Crous P.W."/>
            <person name="Grigoriev I.V."/>
        </authorList>
    </citation>
    <scope>NUCLEOTIDE SEQUENCE</scope>
    <source>
        <strain evidence="8">P77</strain>
    </source>
</reference>
<feature type="transmembrane region" description="Helical" evidence="6">
    <location>
        <begin position="120"/>
        <end position="141"/>
    </location>
</feature>
<keyword evidence="2 5" id="KW-0812">Transmembrane</keyword>
<keyword evidence="4 5" id="KW-0472">Membrane</keyword>
<name>A0A6A5K6N6_9PLEO</name>
<dbReference type="GO" id="GO:0016020">
    <property type="term" value="C:membrane"/>
    <property type="evidence" value="ECO:0007669"/>
    <property type="project" value="UniProtKB-SubCell"/>
</dbReference>
<sequence length="144" mass="15762">MADLQNMRSDYTLRNKGLSAAHATATSLAAFFLLRYASWPLPEAAEAAPEPAKHVRQHLDDSRNPTISGRNYLANALTAWETAYLLYDTYAMVYVSRRQNKLSTTGTSAALRQVAKDSPVAMAHHVLLASAFLVLQAYIAAVPP</sequence>
<keyword evidence="9" id="KW-1185">Reference proteome</keyword>
<keyword evidence="3 6" id="KW-1133">Transmembrane helix</keyword>
<dbReference type="EMBL" id="ML975348">
    <property type="protein sequence ID" value="KAF1832030.1"/>
    <property type="molecule type" value="Genomic_DNA"/>
</dbReference>
<dbReference type="AlphaFoldDB" id="A0A6A5K6N6"/>
<dbReference type="PROSITE" id="PS50922">
    <property type="entry name" value="TLC"/>
    <property type="match status" value="1"/>
</dbReference>
<evidence type="ECO:0000256" key="5">
    <source>
        <dbReference type="PROSITE-ProRule" id="PRU00205"/>
    </source>
</evidence>
<evidence type="ECO:0000259" key="7">
    <source>
        <dbReference type="PROSITE" id="PS50922"/>
    </source>
</evidence>
<dbReference type="Proteomes" id="UP000800040">
    <property type="component" value="Unassembled WGS sequence"/>
</dbReference>
<evidence type="ECO:0000256" key="6">
    <source>
        <dbReference type="SAM" id="Phobius"/>
    </source>
</evidence>
<evidence type="ECO:0000256" key="4">
    <source>
        <dbReference type="ARBA" id="ARBA00023136"/>
    </source>
</evidence>
<accession>A0A6A5K6N6</accession>
<comment type="subcellular location">
    <subcellularLocation>
        <location evidence="1">Membrane</location>
        <topology evidence="1">Multi-pass membrane protein</topology>
    </subcellularLocation>
</comment>
<evidence type="ECO:0000256" key="3">
    <source>
        <dbReference type="ARBA" id="ARBA00022989"/>
    </source>
</evidence>
<dbReference type="InterPro" id="IPR006634">
    <property type="entry name" value="TLC-dom"/>
</dbReference>
<dbReference type="Pfam" id="PF03798">
    <property type="entry name" value="TRAM_LAG1_CLN8"/>
    <property type="match status" value="1"/>
</dbReference>
<organism evidence="8 9">
    <name type="scientific">Decorospora gaudefroyi</name>
    <dbReference type="NCBI Taxonomy" id="184978"/>
    <lineage>
        <taxon>Eukaryota</taxon>
        <taxon>Fungi</taxon>
        <taxon>Dikarya</taxon>
        <taxon>Ascomycota</taxon>
        <taxon>Pezizomycotina</taxon>
        <taxon>Dothideomycetes</taxon>
        <taxon>Pleosporomycetidae</taxon>
        <taxon>Pleosporales</taxon>
        <taxon>Pleosporineae</taxon>
        <taxon>Pleosporaceae</taxon>
        <taxon>Decorospora</taxon>
    </lineage>
</organism>
<evidence type="ECO:0000256" key="1">
    <source>
        <dbReference type="ARBA" id="ARBA00004141"/>
    </source>
</evidence>
<feature type="domain" description="TLC" evidence="7">
    <location>
        <begin position="8"/>
        <end position="144"/>
    </location>
</feature>
<proteinExistence type="predicted"/>
<evidence type="ECO:0000313" key="8">
    <source>
        <dbReference type="EMBL" id="KAF1832030.1"/>
    </source>
</evidence>
<protein>
    <recommendedName>
        <fullName evidence="7">TLC domain-containing protein</fullName>
    </recommendedName>
</protein>
<evidence type="ECO:0000313" key="9">
    <source>
        <dbReference type="Proteomes" id="UP000800040"/>
    </source>
</evidence>
<dbReference type="OrthoDB" id="10266980at2759"/>
<evidence type="ECO:0000256" key="2">
    <source>
        <dbReference type="ARBA" id="ARBA00022692"/>
    </source>
</evidence>